<dbReference type="AlphaFoldDB" id="A0A8T0IR11"/>
<protein>
    <submittedName>
        <fullName evidence="2">Uncharacterized protein</fullName>
    </submittedName>
</protein>
<evidence type="ECO:0000313" key="2">
    <source>
        <dbReference type="EMBL" id="KAG0584813.1"/>
    </source>
</evidence>
<feature type="region of interest" description="Disordered" evidence="1">
    <location>
        <begin position="19"/>
        <end position="40"/>
    </location>
</feature>
<comment type="caution">
    <text evidence="2">The sequence shown here is derived from an EMBL/GenBank/DDBJ whole genome shotgun (WGS) entry which is preliminary data.</text>
</comment>
<proteinExistence type="predicted"/>
<keyword evidence="3" id="KW-1185">Reference proteome</keyword>
<accession>A0A8T0IR11</accession>
<gene>
    <name evidence="2" type="ORF">KC19_3G236300</name>
</gene>
<reference evidence="2" key="1">
    <citation type="submission" date="2020-06" db="EMBL/GenBank/DDBJ databases">
        <title>WGS assembly of Ceratodon purpureus strain R40.</title>
        <authorList>
            <person name="Carey S.B."/>
            <person name="Jenkins J."/>
            <person name="Shu S."/>
            <person name="Lovell J.T."/>
            <person name="Sreedasyam A."/>
            <person name="Maumus F."/>
            <person name="Tiley G.P."/>
            <person name="Fernandez-Pozo N."/>
            <person name="Barry K."/>
            <person name="Chen C."/>
            <person name="Wang M."/>
            <person name="Lipzen A."/>
            <person name="Daum C."/>
            <person name="Saski C.A."/>
            <person name="Payton A.C."/>
            <person name="Mcbreen J.C."/>
            <person name="Conrad R.E."/>
            <person name="Kollar L.M."/>
            <person name="Olsson S."/>
            <person name="Huttunen S."/>
            <person name="Landis J.B."/>
            <person name="Wickett N.J."/>
            <person name="Johnson M.G."/>
            <person name="Rensing S.A."/>
            <person name="Grimwood J."/>
            <person name="Schmutz J."/>
            <person name="Mcdaniel S.F."/>
        </authorList>
    </citation>
    <scope>NUCLEOTIDE SEQUENCE</scope>
    <source>
        <strain evidence="2">R40</strain>
    </source>
</reference>
<feature type="compositionally biased region" description="Pro residues" evidence="1">
    <location>
        <begin position="22"/>
        <end position="36"/>
    </location>
</feature>
<evidence type="ECO:0000256" key="1">
    <source>
        <dbReference type="SAM" id="MobiDB-lite"/>
    </source>
</evidence>
<dbReference type="EMBL" id="CM026423">
    <property type="protein sequence ID" value="KAG0584813.1"/>
    <property type="molecule type" value="Genomic_DNA"/>
</dbReference>
<organism evidence="2 3">
    <name type="scientific">Ceratodon purpureus</name>
    <name type="common">Fire moss</name>
    <name type="synonym">Dicranum purpureum</name>
    <dbReference type="NCBI Taxonomy" id="3225"/>
    <lineage>
        <taxon>Eukaryota</taxon>
        <taxon>Viridiplantae</taxon>
        <taxon>Streptophyta</taxon>
        <taxon>Embryophyta</taxon>
        <taxon>Bryophyta</taxon>
        <taxon>Bryophytina</taxon>
        <taxon>Bryopsida</taxon>
        <taxon>Dicranidae</taxon>
        <taxon>Pseudoditrichales</taxon>
        <taxon>Ditrichaceae</taxon>
        <taxon>Ceratodon</taxon>
    </lineage>
</organism>
<evidence type="ECO:0000313" key="3">
    <source>
        <dbReference type="Proteomes" id="UP000822688"/>
    </source>
</evidence>
<sequence length="110" mass="11873">MNEVVQGHVMYLMQQTWRPSSCPLPPPNPTPSPRPRSPSKLCCSSEGRIIITTCARALFGHRVSARCTPLPRTLSSSSRVHVGSGSSAEVESRLVVSAGLRSFFRGLLPG</sequence>
<dbReference type="Proteomes" id="UP000822688">
    <property type="component" value="Chromosome 3"/>
</dbReference>
<name>A0A8T0IR11_CERPU</name>